<keyword evidence="2 5" id="KW-0812">Transmembrane</keyword>
<dbReference type="Proteomes" id="UP000007303">
    <property type="component" value="Unassembled WGS sequence"/>
</dbReference>
<dbReference type="InterPro" id="IPR038874">
    <property type="entry name" value="TMEM253"/>
</dbReference>
<dbReference type="PANTHER" id="PTHR37359:SF1">
    <property type="entry name" value="TRANSMEMBRANE PROTEIN 253"/>
    <property type="match status" value="1"/>
</dbReference>
<dbReference type="STRING" id="99883.ENSTNIP00000021121"/>
<dbReference type="InParanoid" id="H3DKS4"/>
<evidence type="ECO:0000256" key="1">
    <source>
        <dbReference type="ARBA" id="ARBA00004141"/>
    </source>
</evidence>
<evidence type="ECO:0000313" key="6">
    <source>
        <dbReference type="Ensembl" id="ENSTNIP00000021121.1"/>
    </source>
</evidence>
<comment type="subcellular location">
    <subcellularLocation>
        <location evidence="1">Membrane</location>
        <topology evidence="1">Multi-pass membrane protein</topology>
    </subcellularLocation>
</comment>
<dbReference type="InterPro" id="IPR007237">
    <property type="entry name" value="CD20-like"/>
</dbReference>
<feature type="transmembrane region" description="Helical" evidence="5">
    <location>
        <begin position="54"/>
        <end position="74"/>
    </location>
</feature>
<reference evidence="6" key="2">
    <citation type="submission" date="2025-08" db="UniProtKB">
        <authorList>
            <consortium name="Ensembl"/>
        </authorList>
    </citation>
    <scope>IDENTIFICATION</scope>
</reference>
<dbReference type="PANTHER" id="PTHR37359">
    <property type="entry name" value="TRANSMEMBRANE PROTEIN 253"/>
    <property type="match status" value="1"/>
</dbReference>
<dbReference type="Ensembl" id="ENSTNIT00000021354.1">
    <property type="protein sequence ID" value="ENSTNIP00000021121.1"/>
    <property type="gene ID" value="ENSTNIG00000017959.1"/>
</dbReference>
<accession>H3DKS4</accession>
<proteinExistence type="predicted"/>
<dbReference type="GeneTree" id="ENSGT00690000103052"/>
<feature type="transmembrane region" description="Helical" evidence="5">
    <location>
        <begin position="86"/>
        <end position="104"/>
    </location>
</feature>
<keyword evidence="3 5" id="KW-1133">Transmembrane helix</keyword>
<keyword evidence="7" id="KW-1185">Reference proteome</keyword>
<evidence type="ECO:0000256" key="3">
    <source>
        <dbReference type="ARBA" id="ARBA00022989"/>
    </source>
</evidence>
<dbReference type="OMA" id="PRLWKVQ"/>
<name>H3DKS4_TETNG</name>
<dbReference type="Pfam" id="PF04103">
    <property type="entry name" value="CD20"/>
    <property type="match status" value="1"/>
</dbReference>
<evidence type="ECO:0000256" key="2">
    <source>
        <dbReference type="ARBA" id="ARBA00022692"/>
    </source>
</evidence>
<reference evidence="6" key="3">
    <citation type="submission" date="2025-09" db="UniProtKB">
        <authorList>
            <consortium name="Ensembl"/>
        </authorList>
    </citation>
    <scope>IDENTIFICATION</scope>
</reference>
<organism evidence="6 7">
    <name type="scientific">Tetraodon nigroviridis</name>
    <name type="common">Spotted green pufferfish</name>
    <name type="synonym">Chelonodon nigroviridis</name>
    <dbReference type="NCBI Taxonomy" id="99883"/>
    <lineage>
        <taxon>Eukaryota</taxon>
        <taxon>Metazoa</taxon>
        <taxon>Chordata</taxon>
        <taxon>Craniata</taxon>
        <taxon>Vertebrata</taxon>
        <taxon>Euteleostomi</taxon>
        <taxon>Actinopterygii</taxon>
        <taxon>Neopterygii</taxon>
        <taxon>Teleostei</taxon>
        <taxon>Neoteleostei</taxon>
        <taxon>Acanthomorphata</taxon>
        <taxon>Eupercaria</taxon>
        <taxon>Tetraodontiformes</taxon>
        <taxon>Tetradontoidea</taxon>
        <taxon>Tetraodontidae</taxon>
        <taxon>Tetraodon</taxon>
    </lineage>
</organism>
<keyword evidence="4 5" id="KW-0472">Membrane</keyword>
<dbReference type="HOGENOM" id="CLU_1304537_0_0_1"/>
<feature type="transmembrane region" description="Helical" evidence="5">
    <location>
        <begin position="155"/>
        <end position="178"/>
    </location>
</feature>
<sequence length="217" mass="23918">TRVVLQVTQNMFQEGLYHVFFRDSPRGAAQVSSSGGLTNARIHRWFGTVVNTRLLVSGVVQIISGFACILTTVIHACVSYSCSVSMSTPVWSSLFFMAAGCLAVEVQRKANKLKVLSLMGLNVVSLLLGFSTLLADSLTAKQPVLLSTGQQRISSYVAKGSSITFTVKCFLASIYILFVSWRGLQRYSTPVIQAYSRISQNVEEHTETQEENIHLRE</sequence>
<feature type="transmembrane region" description="Helical" evidence="5">
    <location>
        <begin position="116"/>
        <end position="135"/>
    </location>
</feature>
<evidence type="ECO:0000256" key="4">
    <source>
        <dbReference type="ARBA" id="ARBA00023136"/>
    </source>
</evidence>
<evidence type="ECO:0000313" key="7">
    <source>
        <dbReference type="Proteomes" id="UP000007303"/>
    </source>
</evidence>
<protein>
    <submittedName>
        <fullName evidence="6">Si:dkey-30c15.13</fullName>
    </submittedName>
</protein>
<dbReference type="AlphaFoldDB" id="H3DKS4"/>
<dbReference type="GO" id="GO:0016020">
    <property type="term" value="C:membrane"/>
    <property type="evidence" value="ECO:0007669"/>
    <property type="project" value="UniProtKB-SubCell"/>
</dbReference>
<reference evidence="7" key="1">
    <citation type="journal article" date="2004" name="Nature">
        <title>Genome duplication in the teleost fish Tetraodon nigroviridis reveals the early vertebrate proto-karyotype.</title>
        <authorList>
            <person name="Jaillon O."/>
            <person name="Aury J.-M."/>
            <person name="Brunet F."/>
            <person name="Petit J.-L."/>
            <person name="Stange-Thomann N."/>
            <person name="Mauceli E."/>
            <person name="Bouneau L."/>
            <person name="Fischer C."/>
            <person name="Ozouf-Costaz C."/>
            <person name="Bernot A."/>
            <person name="Nicaud S."/>
            <person name="Jaffe D."/>
            <person name="Fisher S."/>
            <person name="Lutfalla G."/>
            <person name="Dossat C."/>
            <person name="Segurens B."/>
            <person name="Dasilva C."/>
            <person name="Salanoubat M."/>
            <person name="Levy M."/>
            <person name="Boudet N."/>
            <person name="Castellano S."/>
            <person name="Anthouard V."/>
            <person name="Jubin C."/>
            <person name="Castelli V."/>
            <person name="Katinka M."/>
            <person name="Vacherie B."/>
            <person name="Biemont C."/>
            <person name="Skalli Z."/>
            <person name="Cattolico L."/>
            <person name="Poulain J."/>
            <person name="De Berardinis V."/>
            <person name="Cruaud C."/>
            <person name="Duprat S."/>
            <person name="Brottier P."/>
            <person name="Coutanceau J.-P."/>
            <person name="Gouzy J."/>
            <person name="Parra G."/>
            <person name="Lardier G."/>
            <person name="Chapple C."/>
            <person name="McKernan K.J."/>
            <person name="McEwan P."/>
            <person name="Bosak S."/>
            <person name="Kellis M."/>
            <person name="Volff J.-N."/>
            <person name="Guigo R."/>
            <person name="Zody M.C."/>
            <person name="Mesirov J."/>
            <person name="Lindblad-Toh K."/>
            <person name="Birren B."/>
            <person name="Nusbaum C."/>
            <person name="Kahn D."/>
            <person name="Robinson-Rechavi M."/>
            <person name="Laudet V."/>
            <person name="Schachter V."/>
            <person name="Quetier F."/>
            <person name="Saurin W."/>
            <person name="Scarpelli C."/>
            <person name="Wincker P."/>
            <person name="Lander E.S."/>
            <person name="Weissenbach J."/>
            <person name="Roest Crollius H."/>
        </authorList>
    </citation>
    <scope>NUCLEOTIDE SEQUENCE [LARGE SCALE GENOMIC DNA]</scope>
</reference>
<evidence type="ECO:0000256" key="5">
    <source>
        <dbReference type="SAM" id="Phobius"/>
    </source>
</evidence>